<protein>
    <submittedName>
        <fullName evidence="2">DUF5689 domain-containing protein</fullName>
    </submittedName>
</protein>
<proteinExistence type="predicted"/>
<dbReference type="Proteomes" id="UP001597511">
    <property type="component" value="Unassembled WGS sequence"/>
</dbReference>
<dbReference type="InterPro" id="IPR043744">
    <property type="entry name" value="DUF5689"/>
</dbReference>
<dbReference type="RefSeq" id="WP_386102627.1">
    <property type="nucleotide sequence ID" value="NZ_JBHUOZ010000003.1"/>
</dbReference>
<name>A0ABW6AAQ8_9BACT</name>
<dbReference type="EMBL" id="JBHUOZ010000003">
    <property type="protein sequence ID" value="MFD2921736.1"/>
    <property type="molecule type" value="Genomic_DNA"/>
</dbReference>
<feature type="domain" description="DUF5689" evidence="1">
    <location>
        <begin position="36"/>
        <end position="187"/>
    </location>
</feature>
<evidence type="ECO:0000259" key="1">
    <source>
        <dbReference type="Pfam" id="PF18942"/>
    </source>
</evidence>
<keyword evidence="3" id="KW-1185">Reference proteome</keyword>
<sequence>MKHNINKLFVLIITAVIFAGCYKSKLNYPGGKVSPYIAIYDVRNLYKGKPVELTEGSLDGSSKIACVVVSDHRTDNLPEGLLIVQNNPRLSFLRGLAIKIGDQAANYFPGDSLVIDLVGSRLEKINGTLQVTNITESKIQKVAGDKPIEVSRVNIDKLLARPDDYESTLIAIVKGGFTYQPQNGQVMSGEQSINDGFGIVNVNTNVNSPLAALPQYKMANYYGIVFVREAENLRIPYLKFRNANDLVELKSVYKTPRIIISGWNNDPQNTDANNEYIQFLATEDIDFSVTPFSVVTSNNANAATPTGFPINGWATGQVRTYKINITSGFAPKGTFFYVGGTNKLINSTGSTSMASSNWVSTYAYHTLAGQGFGTATTNLLANSGNAYGVAIFETTTVTAASIPEDVMFCASGGSLVGNGYGYRICNNDYYDIINPLTLEEQPFYRSGNNTTAITYNTPSDAGLFNVLGGEFNMTLGRWTKARAKIAYQLTKTSAVAEIENPEIATKLVY</sequence>
<evidence type="ECO:0000313" key="3">
    <source>
        <dbReference type="Proteomes" id="UP001597511"/>
    </source>
</evidence>
<comment type="caution">
    <text evidence="2">The sequence shown here is derived from an EMBL/GenBank/DDBJ whole genome shotgun (WGS) entry which is preliminary data.</text>
</comment>
<organism evidence="2 3">
    <name type="scientific">Terrimonas rubra</name>
    <dbReference type="NCBI Taxonomy" id="1035890"/>
    <lineage>
        <taxon>Bacteria</taxon>
        <taxon>Pseudomonadati</taxon>
        <taxon>Bacteroidota</taxon>
        <taxon>Chitinophagia</taxon>
        <taxon>Chitinophagales</taxon>
        <taxon>Chitinophagaceae</taxon>
        <taxon>Terrimonas</taxon>
    </lineage>
</organism>
<dbReference type="Pfam" id="PF18942">
    <property type="entry name" value="DUF5689"/>
    <property type="match status" value="1"/>
</dbReference>
<dbReference type="PROSITE" id="PS51257">
    <property type="entry name" value="PROKAR_LIPOPROTEIN"/>
    <property type="match status" value="1"/>
</dbReference>
<reference evidence="3" key="1">
    <citation type="journal article" date="2019" name="Int. J. Syst. Evol. Microbiol.">
        <title>The Global Catalogue of Microorganisms (GCM) 10K type strain sequencing project: providing services to taxonomists for standard genome sequencing and annotation.</title>
        <authorList>
            <consortium name="The Broad Institute Genomics Platform"/>
            <consortium name="The Broad Institute Genome Sequencing Center for Infectious Disease"/>
            <person name="Wu L."/>
            <person name="Ma J."/>
        </authorList>
    </citation>
    <scope>NUCLEOTIDE SEQUENCE [LARGE SCALE GENOMIC DNA]</scope>
    <source>
        <strain evidence="3">KCTC 23299</strain>
    </source>
</reference>
<gene>
    <name evidence="2" type="ORF">ACFS6H_18595</name>
</gene>
<evidence type="ECO:0000313" key="2">
    <source>
        <dbReference type="EMBL" id="MFD2921736.1"/>
    </source>
</evidence>
<accession>A0ABW6AAQ8</accession>